<dbReference type="CDD" id="cd15457">
    <property type="entry name" value="NADAR"/>
    <property type="match status" value="1"/>
</dbReference>
<dbReference type="InterPro" id="IPR012816">
    <property type="entry name" value="NADAR"/>
</dbReference>
<dbReference type="InterPro" id="IPR037238">
    <property type="entry name" value="YbiA-like_sf"/>
</dbReference>
<organism evidence="2 3">
    <name type="scientific">Strongyloides papillosus</name>
    <name type="common">Intestinal threadworm</name>
    <dbReference type="NCBI Taxonomy" id="174720"/>
    <lineage>
        <taxon>Eukaryota</taxon>
        <taxon>Metazoa</taxon>
        <taxon>Ecdysozoa</taxon>
        <taxon>Nematoda</taxon>
        <taxon>Chromadorea</taxon>
        <taxon>Rhabditida</taxon>
        <taxon>Tylenchina</taxon>
        <taxon>Panagrolaimomorpha</taxon>
        <taxon>Strongyloidoidea</taxon>
        <taxon>Strongyloididae</taxon>
        <taxon>Strongyloides</taxon>
    </lineage>
</organism>
<protein>
    <submittedName>
        <fullName evidence="3">DUF1768 domain-containing protein</fullName>
    </submittedName>
</protein>
<dbReference type="AlphaFoldDB" id="A0A0N5BYR7"/>
<dbReference type="Gene3D" id="1.10.357.40">
    <property type="entry name" value="YbiA-like"/>
    <property type="match status" value="1"/>
</dbReference>
<dbReference type="SUPFAM" id="SSF143990">
    <property type="entry name" value="YbiA-like"/>
    <property type="match status" value="1"/>
</dbReference>
<reference evidence="3" key="1">
    <citation type="submission" date="2017-02" db="UniProtKB">
        <authorList>
            <consortium name="WormBaseParasite"/>
        </authorList>
    </citation>
    <scope>IDENTIFICATION</scope>
</reference>
<sequence length="106" mass="12529">MIINATKPYEIKRLGRNVRNFDQHIWDNEKVRILHTGLILKFNVPRMNDLLREFYLDRPKNRRFVEVSSSKFWGCVDGVMEDDPKNEAAYGRNMTGRMLTELVRSG</sequence>
<accession>A0A0N5BYR7</accession>
<dbReference type="WBParaSite" id="SPAL_0001091600.1">
    <property type="protein sequence ID" value="SPAL_0001091600.1"/>
    <property type="gene ID" value="SPAL_0001091600"/>
</dbReference>
<keyword evidence="2" id="KW-1185">Reference proteome</keyword>
<name>A0A0N5BYR7_STREA</name>
<dbReference type="Pfam" id="PF08719">
    <property type="entry name" value="NADAR"/>
    <property type="match status" value="1"/>
</dbReference>
<evidence type="ECO:0000313" key="3">
    <source>
        <dbReference type="WBParaSite" id="SPAL_0001091600.1"/>
    </source>
</evidence>
<dbReference type="Proteomes" id="UP000046392">
    <property type="component" value="Unplaced"/>
</dbReference>
<proteinExistence type="predicted"/>
<evidence type="ECO:0000313" key="2">
    <source>
        <dbReference type="Proteomes" id="UP000046392"/>
    </source>
</evidence>
<feature type="domain" description="NADAR" evidence="1">
    <location>
        <begin position="2"/>
        <end position="102"/>
    </location>
</feature>
<evidence type="ECO:0000259" key="1">
    <source>
        <dbReference type="Pfam" id="PF08719"/>
    </source>
</evidence>